<evidence type="ECO:0000313" key="6">
    <source>
        <dbReference type="EMBL" id="QPP05306.1"/>
    </source>
</evidence>
<keyword evidence="3 5" id="KW-1133">Transmembrane helix</keyword>
<dbReference type="InterPro" id="IPR007318">
    <property type="entry name" value="Phopholipid_MeTrfase"/>
</dbReference>
<keyword evidence="6" id="KW-0489">Methyltransferase</keyword>
<keyword evidence="7" id="KW-1185">Reference proteome</keyword>
<organism evidence="6 7">
    <name type="scientific">Streptomyces bathyalis</name>
    <dbReference type="NCBI Taxonomy" id="2710756"/>
    <lineage>
        <taxon>Bacteria</taxon>
        <taxon>Bacillati</taxon>
        <taxon>Actinomycetota</taxon>
        <taxon>Actinomycetes</taxon>
        <taxon>Kitasatosporales</taxon>
        <taxon>Streptomycetaceae</taxon>
        <taxon>Streptomyces</taxon>
    </lineage>
</organism>
<dbReference type="AlphaFoldDB" id="A0A7T1WQL0"/>
<feature type="transmembrane region" description="Helical" evidence="5">
    <location>
        <begin position="116"/>
        <end position="134"/>
    </location>
</feature>
<evidence type="ECO:0000256" key="2">
    <source>
        <dbReference type="ARBA" id="ARBA00022692"/>
    </source>
</evidence>
<keyword evidence="6" id="KW-0808">Transferase</keyword>
<accession>A0A7T1WQL0</accession>
<feature type="transmembrane region" description="Helical" evidence="5">
    <location>
        <begin position="39"/>
        <end position="66"/>
    </location>
</feature>
<comment type="subcellular location">
    <subcellularLocation>
        <location evidence="1">Endomembrane system</location>
        <topology evidence="1">Multi-pass membrane protein</topology>
    </subcellularLocation>
</comment>
<evidence type="ECO:0000313" key="7">
    <source>
        <dbReference type="Proteomes" id="UP000595046"/>
    </source>
</evidence>
<dbReference type="RefSeq" id="WP_197348814.1">
    <property type="nucleotide sequence ID" value="NZ_CP048882.1"/>
</dbReference>
<dbReference type="KEGG" id="sbat:G4Z16_01650"/>
<name>A0A7T1WQL0_9ACTN</name>
<evidence type="ECO:0000256" key="1">
    <source>
        <dbReference type="ARBA" id="ARBA00004127"/>
    </source>
</evidence>
<dbReference type="GO" id="GO:0012505">
    <property type="term" value="C:endomembrane system"/>
    <property type="evidence" value="ECO:0007669"/>
    <property type="project" value="UniProtKB-SubCell"/>
</dbReference>
<gene>
    <name evidence="6" type="ORF">G4Z16_01650</name>
</gene>
<dbReference type="GO" id="GO:0032259">
    <property type="term" value="P:methylation"/>
    <property type="evidence" value="ECO:0007669"/>
    <property type="project" value="UniProtKB-KW"/>
</dbReference>
<feature type="transmembrane region" description="Helical" evidence="5">
    <location>
        <begin position="90"/>
        <end position="110"/>
    </location>
</feature>
<evidence type="ECO:0000256" key="5">
    <source>
        <dbReference type="SAM" id="Phobius"/>
    </source>
</evidence>
<reference evidence="7" key="1">
    <citation type="submission" date="2020-02" db="EMBL/GenBank/DDBJ databases">
        <title>Streptomyces sp. ASO4wet.</title>
        <authorList>
            <person name="Risdian C."/>
            <person name="Landwehr W."/>
            <person name="Schupp P."/>
            <person name="Wink J."/>
        </authorList>
    </citation>
    <scope>NUCLEOTIDE SEQUENCE [LARGE SCALE GENOMIC DNA]</scope>
    <source>
        <strain evidence="7">ASO4wet</strain>
    </source>
</reference>
<protein>
    <submittedName>
        <fullName evidence="6">Isoprenylcysteine carboxylmethyltransferase family protein</fullName>
    </submittedName>
</protein>
<feature type="transmembrane region" description="Helical" evidence="5">
    <location>
        <begin position="7"/>
        <end position="27"/>
    </location>
</feature>
<dbReference type="GO" id="GO:0008168">
    <property type="term" value="F:methyltransferase activity"/>
    <property type="evidence" value="ECO:0007669"/>
    <property type="project" value="UniProtKB-KW"/>
</dbReference>
<proteinExistence type="predicted"/>
<keyword evidence="4 5" id="KW-0472">Membrane</keyword>
<dbReference type="Proteomes" id="UP000595046">
    <property type="component" value="Chromosome"/>
</dbReference>
<dbReference type="Gene3D" id="1.20.120.1630">
    <property type="match status" value="1"/>
</dbReference>
<dbReference type="EMBL" id="CP048882">
    <property type="protein sequence ID" value="QPP05306.1"/>
    <property type="molecule type" value="Genomic_DNA"/>
</dbReference>
<evidence type="ECO:0000256" key="3">
    <source>
        <dbReference type="ARBA" id="ARBA00022989"/>
    </source>
</evidence>
<evidence type="ECO:0000256" key="4">
    <source>
        <dbReference type="ARBA" id="ARBA00023136"/>
    </source>
</evidence>
<dbReference type="Pfam" id="PF04191">
    <property type="entry name" value="PEMT"/>
    <property type="match status" value="1"/>
</dbReference>
<sequence>MRILRHAIAILVAPVTVTVLVPILLSVTTGLGAPDSGAAVTAVLGTLGAVFMAIGLTLVVWTIALFDRVGDGTLAPWDAPRKLVVRGPYLHVRNPMISGVLFILLGEALLFRSPVLLGWFVAFFAVNQTYIPLWEERGLERRFGQDYVTYKHHVRRWLPRFHPWHA</sequence>
<keyword evidence="2 5" id="KW-0812">Transmembrane</keyword>